<proteinExistence type="predicted"/>
<evidence type="ECO:0000313" key="1">
    <source>
        <dbReference type="Proteomes" id="UP000515158"/>
    </source>
</evidence>
<dbReference type="Gene3D" id="1.20.1280.50">
    <property type="match status" value="1"/>
</dbReference>
<protein>
    <submittedName>
        <fullName evidence="2">Uncharacterized protein LOC117651948</fullName>
    </submittedName>
</protein>
<organism evidence="2">
    <name type="scientific">Thrips palmi</name>
    <name type="common">Melon thrips</name>
    <dbReference type="NCBI Taxonomy" id="161013"/>
    <lineage>
        <taxon>Eukaryota</taxon>
        <taxon>Metazoa</taxon>
        <taxon>Ecdysozoa</taxon>
        <taxon>Arthropoda</taxon>
        <taxon>Hexapoda</taxon>
        <taxon>Insecta</taxon>
        <taxon>Pterygota</taxon>
        <taxon>Neoptera</taxon>
        <taxon>Paraneoptera</taxon>
        <taxon>Thysanoptera</taxon>
        <taxon>Terebrantia</taxon>
        <taxon>Thripoidea</taxon>
        <taxon>Thripidae</taxon>
        <taxon>Thrips</taxon>
    </lineage>
</organism>
<gene>
    <name evidence="2" type="primary">LOC117651948</name>
</gene>
<accession>A0A6P9A3J0</accession>
<reference evidence="2" key="1">
    <citation type="submission" date="2025-08" db="UniProtKB">
        <authorList>
            <consortium name="RefSeq"/>
        </authorList>
    </citation>
    <scope>IDENTIFICATION</scope>
    <source>
        <tissue evidence="2">Total insect</tissue>
    </source>
</reference>
<dbReference type="InterPro" id="IPR032675">
    <property type="entry name" value="LRR_dom_sf"/>
</dbReference>
<dbReference type="OrthoDB" id="3219396at2759"/>
<keyword evidence="1" id="KW-1185">Reference proteome</keyword>
<dbReference type="InParanoid" id="A0A6P9A3J0"/>
<dbReference type="Proteomes" id="UP000515158">
    <property type="component" value="Unplaced"/>
</dbReference>
<name>A0A6P9A3J0_THRPL</name>
<evidence type="ECO:0000313" key="2">
    <source>
        <dbReference type="RefSeq" id="XP_034252463.1"/>
    </source>
</evidence>
<dbReference type="SUPFAM" id="SSF81383">
    <property type="entry name" value="F-box domain"/>
    <property type="match status" value="1"/>
</dbReference>
<dbReference type="RefSeq" id="XP_034252463.1">
    <property type="nucleotide sequence ID" value="XM_034396572.1"/>
</dbReference>
<dbReference type="Gene3D" id="3.80.10.10">
    <property type="entry name" value="Ribonuclease Inhibitor"/>
    <property type="match status" value="1"/>
</dbReference>
<dbReference type="GeneID" id="117651948"/>
<dbReference type="SUPFAM" id="SSF52047">
    <property type="entry name" value="RNI-like"/>
    <property type="match status" value="1"/>
</dbReference>
<dbReference type="KEGG" id="tpal:117651948"/>
<sequence length="493" mass="56271">MRHRVRGGSRGGIIPPRIQQSEPMGMISSVMRSGDVPGPVAAPAASPALEDPKPSCSKAEPCKVCYFDRLSDTLAVCIFKNLGMEVIAFLLPQVCKRWSTLASAEDLWKDCHLFYDPYMSESKKRNFFHFLNKAPILHALTLELEYRDGLEFFHHWKTENPREISTLEFIYDNMPPNVMFTMLKRYKDLVTKLIISDTHTPYNIPDVKEVWNHVQNLSKLKYLIIDGAGLLEHKAKFLKDAPCWKSLQVLDVKDCSYEDMNTVQKILSQHHNWTEVYLGSCHAKDFRGEVKALSKCVNLDTIQIPFCKEFKLLESCRMLDSLIIDCLEETVKEVKGIVLAMNKSTLYFPKLSNLKMIGVEGDYVTLLLCLVKKHLEISHLNLVSCKMNPMEVLNVFSCTANLEKLYLHEMDNMTVITIAHEIIAGKLPKLREVYVHECYCDNIEFCAKRALTQIQEHFSHSVHVFTGGVSCSCKPVVAAPSKASQKRKRDYLD</sequence>
<dbReference type="AlphaFoldDB" id="A0A6P9A3J0"/>
<dbReference type="InterPro" id="IPR036047">
    <property type="entry name" value="F-box-like_dom_sf"/>
</dbReference>